<dbReference type="Proteomes" id="UP000324800">
    <property type="component" value="Unassembled WGS sequence"/>
</dbReference>
<feature type="non-terminal residue" evidence="1">
    <location>
        <position position="1"/>
    </location>
</feature>
<accession>A0A5J4TL87</accession>
<comment type="caution">
    <text evidence="1">The sequence shown here is derived from an EMBL/GenBank/DDBJ whole genome shotgun (WGS) entry which is preliminary data.</text>
</comment>
<name>A0A5J4TL87_9EUKA</name>
<dbReference type="EMBL" id="SNRW01028653">
    <property type="protein sequence ID" value="KAA6359266.1"/>
    <property type="molecule type" value="Genomic_DNA"/>
</dbReference>
<evidence type="ECO:0000313" key="2">
    <source>
        <dbReference type="Proteomes" id="UP000324800"/>
    </source>
</evidence>
<gene>
    <name evidence="1" type="ORF">EZS28_045208</name>
</gene>
<reference evidence="1 2" key="1">
    <citation type="submission" date="2019-03" db="EMBL/GenBank/DDBJ databases">
        <title>Single cell metagenomics reveals metabolic interactions within the superorganism composed of flagellate Streblomastix strix and complex community of Bacteroidetes bacteria on its surface.</title>
        <authorList>
            <person name="Treitli S.C."/>
            <person name="Kolisko M."/>
            <person name="Husnik F."/>
            <person name="Keeling P."/>
            <person name="Hampl V."/>
        </authorList>
    </citation>
    <scope>NUCLEOTIDE SEQUENCE [LARGE SCALE GENOMIC DNA]</scope>
    <source>
        <strain evidence="1">ST1C</strain>
    </source>
</reference>
<evidence type="ECO:0000313" key="1">
    <source>
        <dbReference type="EMBL" id="KAA6359266.1"/>
    </source>
</evidence>
<protein>
    <submittedName>
        <fullName evidence="1">Uncharacterized protein</fullName>
    </submittedName>
</protein>
<sequence>QGTNLSHAVDLPVAQLDLDVFQSDGQLAPSVATNTLTQRITQQSLVQGQLVQILEFIIGAPRQEIDFYATNMSNTQVPEVTQWGARVLQLLQHTERQEADRQLRPPLLTINALASGFQLQALEFQELGILTIQHILDGNLIEALIDTVSELVLVIRQAERADMERIRLFSGIYAH</sequence>
<dbReference type="AlphaFoldDB" id="A0A5J4TL87"/>
<organism evidence="1 2">
    <name type="scientific">Streblomastix strix</name>
    <dbReference type="NCBI Taxonomy" id="222440"/>
    <lineage>
        <taxon>Eukaryota</taxon>
        <taxon>Metamonada</taxon>
        <taxon>Preaxostyla</taxon>
        <taxon>Oxymonadida</taxon>
        <taxon>Streblomastigidae</taxon>
        <taxon>Streblomastix</taxon>
    </lineage>
</organism>
<proteinExistence type="predicted"/>